<evidence type="ECO:0000256" key="1">
    <source>
        <dbReference type="ARBA" id="ARBA00004141"/>
    </source>
</evidence>
<keyword evidence="10" id="KW-1185">Reference proteome</keyword>
<dbReference type="Proteomes" id="UP000006583">
    <property type="component" value="Chromosome"/>
</dbReference>
<evidence type="ECO:0000256" key="3">
    <source>
        <dbReference type="ARBA" id="ARBA00022989"/>
    </source>
</evidence>
<dbReference type="Pfam" id="PF24961">
    <property type="entry name" value="NfeD_membrane"/>
    <property type="match status" value="1"/>
</dbReference>
<organism evidence="9 10">
    <name type="scientific">Thermodesulfobacterium geofontis (strain OPF15)</name>
    <dbReference type="NCBI Taxonomy" id="795359"/>
    <lineage>
        <taxon>Bacteria</taxon>
        <taxon>Pseudomonadati</taxon>
        <taxon>Thermodesulfobacteriota</taxon>
        <taxon>Thermodesulfobacteria</taxon>
        <taxon>Thermodesulfobacteriales</taxon>
        <taxon>Thermodesulfobacteriaceae</taxon>
        <taxon>Thermodesulfobacterium</taxon>
    </lineage>
</organism>
<dbReference type="Gene3D" id="2.40.50.140">
    <property type="entry name" value="Nucleic acid-binding proteins"/>
    <property type="match status" value="1"/>
</dbReference>
<dbReference type="InterPro" id="IPR029045">
    <property type="entry name" value="ClpP/crotonase-like_dom_sf"/>
</dbReference>
<feature type="transmembrane region" description="Helical" evidence="5">
    <location>
        <begin position="340"/>
        <end position="360"/>
    </location>
</feature>
<evidence type="ECO:0000313" key="9">
    <source>
        <dbReference type="EMBL" id="AEH23516.1"/>
    </source>
</evidence>
<evidence type="ECO:0000256" key="2">
    <source>
        <dbReference type="ARBA" id="ARBA00022692"/>
    </source>
</evidence>
<dbReference type="AlphaFoldDB" id="F8C325"/>
<dbReference type="eggNOG" id="COG1030">
    <property type="taxonomic scope" value="Bacteria"/>
</dbReference>
<dbReference type="OrthoDB" id="9806253at2"/>
<feature type="transmembrane region" description="Helical" evidence="5">
    <location>
        <begin position="310"/>
        <end position="328"/>
    </location>
</feature>
<feature type="transmembrane region" description="Helical" evidence="5">
    <location>
        <begin position="261"/>
        <end position="280"/>
    </location>
</feature>
<keyword evidence="4 5" id="KW-0472">Membrane</keyword>
<feature type="domain" description="NfeD1b N-terminal" evidence="8">
    <location>
        <begin position="29"/>
        <end position="221"/>
    </location>
</feature>
<protein>
    <submittedName>
        <fullName evidence="9">Uncharacterized protein</fullName>
    </submittedName>
</protein>
<dbReference type="RefSeq" id="WP_013910214.1">
    <property type="nucleotide sequence ID" value="NC_015682.1"/>
</dbReference>
<dbReference type="STRING" id="795359.TOPB45_1436"/>
<dbReference type="InterPro" id="IPR002810">
    <property type="entry name" value="NfeD-like_C"/>
</dbReference>
<proteinExistence type="predicted"/>
<dbReference type="HOGENOM" id="CLU_024619_1_0_0"/>
<keyword evidence="3 5" id="KW-1133">Transmembrane helix</keyword>
<evidence type="ECO:0000259" key="6">
    <source>
        <dbReference type="Pfam" id="PF01957"/>
    </source>
</evidence>
<evidence type="ECO:0000256" key="5">
    <source>
        <dbReference type="SAM" id="Phobius"/>
    </source>
</evidence>
<dbReference type="PANTHER" id="PTHR33507:SF4">
    <property type="entry name" value="NODULATION COMPETITIVENESS PROTEIN NFED"/>
    <property type="match status" value="1"/>
</dbReference>
<dbReference type="InterPro" id="IPR052165">
    <property type="entry name" value="Membrane_assoc_protease"/>
</dbReference>
<evidence type="ECO:0000259" key="8">
    <source>
        <dbReference type="Pfam" id="PF25145"/>
    </source>
</evidence>
<feature type="transmembrane region" description="Helical" evidence="5">
    <location>
        <begin position="234"/>
        <end position="254"/>
    </location>
</feature>
<dbReference type="Gene3D" id="3.90.226.10">
    <property type="entry name" value="2-enoyl-CoA Hydratase, Chain A, domain 1"/>
    <property type="match status" value="1"/>
</dbReference>
<dbReference type="InterPro" id="IPR056738">
    <property type="entry name" value="NfeD1b_N"/>
</dbReference>
<dbReference type="Pfam" id="PF25145">
    <property type="entry name" value="NfeD1b_N"/>
    <property type="match status" value="1"/>
</dbReference>
<name>F8C325_THEGP</name>
<dbReference type="PATRIC" id="fig|795359.3.peg.1459"/>
<comment type="subcellular location">
    <subcellularLocation>
        <location evidence="1">Membrane</location>
        <topology evidence="1">Multi-pass membrane protein</topology>
    </subcellularLocation>
</comment>
<dbReference type="PANTHER" id="PTHR33507">
    <property type="entry name" value="INNER MEMBRANE PROTEIN YBBJ"/>
    <property type="match status" value="1"/>
</dbReference>
<dbReference type="Pfam" id="PF01957">
    <property type="entry name" value="NfeD"/>
    <property type="match status" value="1"/>
</dbReference>
<dbReference type="KEGG" id="top:TOPB45_1436"/>
<dbReference type="SUPFAM" id="SSF141322">
    <property type="entry name" value="NfeD domain-like"/>
    <property type="match status" value="1"/>
</dbReference>
<evidence type="ECO:0000313" key="10">
    <source>
        <dbReference type="Proteomes" id="UP000006583"/>
    </source>
</evidence>
<evidence type="ECO:0000259" key="7">
    <source>
        <dbReference type="Pfam" id="PF24961"/>
    </source>
</evidence>
<dbReference type="GO" id="GO:0016020">
    <property type="term" value="C:membrane"/>
    <property type="evidence" value="ECO:0007669"/>
    <property type="project" value="UniProtKB-SubCell"/>
</dbReference>
<dbReference type="CDD" id="cd07020">
    <property type="entry name" value="Clp_protease_NfeD_1"/>
    <property type="match status" value="1"/>
</dbReference>
<feature type="domain" description="NfeD-like C-terminal" evidence="6">
    <location>
        <begin position="371"/>
        <end position="427"/>
    </location>
</feature>
<sequence length="433" mass="47251">MNKFLKFLKIFFLISYFLCSSGFCKENKIFLVKIDAPITPVIANFLIYSIDLANKEASQALIIELDTPGGLVESTREIVKEILQSKVPIIVYVSPSGARAASAGTFILLASHLAAMAPGTRVGAAHPIELTGKADEKVMEKITNDLVTWAKNLAQMRKRNEKFAEEAVKKSKSITETEALNLGVIEIIAKDLNELIQKAHGKSVIIDEQKISLNLKNCEIKEIKEDLKTKILKILTNPNLVYLLLMLGLAGLYFEFSHPGTIFPGVIGTICLILALVGLSILPVNYAGLALIILGGILFFLELQIASHGLLALGGGICLLLGSLMLFGKNPPSLRVYQPFLYTVILTISAALGGITYLAIKTLRKKPVSGREALINKIGKVIEDVGPKEGKIFVEGEIWKAVADEYIPKGTKVIVIEKQGFVLKVKPLKAQFK</sequence>
<feature type="domain" description="NfeD integral membrane" evidence="7">
    <location>
        <begin position="239"/>
        <end position="355"/>
    </location>
</feature>
<dbReference type="InterPro" id="IPR012340">
    <property type="entry name" value="NA-bd_OB-fold"/>
</dbReference>
<dbReference type="InterPro" id="IPR056739">
    <property type="entry name" value="NfeD_membrane"/>
</dbReference>
<accession>F8C325</accession>
<keyword evidence="2 5" id="KW-0812">Transmembrane</keyword>
<dbReference type="EMBL" id="CP002829">
    <property type="protein sequence ID" value="AEH23516.1"/>
    <property type="molecule type" value="Genomic_DNA"/>
</dbReference>
<reference evidence="9 10" key="1">
    <citation type="journal article" date="2013" name="Genome Announc.">
        <title>Complete genome sequence of the hyperthermophilic sulfate-reducing bacterium Thermodesulfobacterium geofontis OPF15T.</title>
        <authorList>
            <person name="Elkins J.G."/>
            <person name="Hamilton-Brehm S.D."/>
            <person name="Lucas S."/>
            <person name="Han J."/>
            <person name="Lapidus A."/>
            <person name="Cheng J.F."/>
            <person name="Goodwin L.A."/>
            <person name="Pitluck S."/>
            <person name="Peters L."/>
            <person name="Mikhailova N."/>
            <person name="Davenport K.W."/>
            <person name="Detter J.C."/>
            <person name="Han C.S."/>
            <person name="Tapia R."/>
            <person name="Land M.L."/>
            <person name="Hauser L."/>
            <person name="Kyrpides N.C."/>
            <person name="Ivanova N.N."/>
            <person name="Pagani I."/>
            <person name="Bruce D."/>
            <person name="Woyke T."/>
            <person name="Cottingham R.W."/>
        </authorList>
    </citation>
    <scope>NUCLEOTIDE SEQUENCE [LARGE SCALE GENOMIC DNA]</scope>
    <source>
        <strain evidence="9 10">OPF15</strain>
    </source>
</reference>
<evidence type="ECO:0000256" key="4">
    <source>
        <dbReference type="ARBA" id="ARBA00023136"/>
    </source>
</evidence>
<gene>
    <name evidence="9" type="ordered locus">TOPB45_1436</name>
</gene>
<dbReference type="SUPFAM" id="SSF52096">
    <property type="entry name" value="ClpP/crotonase"/>
    <property type="match status" value="1"/>
</dbReference>